<dbReference type="PATRIC" id="fig|927665.4.peg.4855"/>
<organism evidence="2 3">
    <name type="scientific">Parabacteroides goldsteinii DSM 19448 = WAL 12034</name>
    <dbReference type="NCBI Taxonomy" id="927665"/>
    <lineage>
        <taxon>Bacteria</taxon>
        <taxon>Pseudomonadati</taxon>
        <taxon>Bacteroidota</taxon>
        <taxon>Bacteroidia</taxon>
        <taxon>Bacteroidales</taxon>
        <taxon>Tannerellaceae</taxon>
        <taxon>Parabacteroides</taxon>
    </lineage>
</organism>
<evidence type="ECO:0000313" key="2">
    <source>
        <dbReference type="EMBL" id="KKB47324.1"/>
    </source>
</evidence>
<proteinExistence type="predicted"/>
<dbReference type="EMBL" id="AQHV01000026">
    <property type="protein sequence ID" value="KKB47324.1"/>
    <property type="molecule type" value="Genomic_DNA"/>
</dbReference>
<dbReference type="InterPro" id="IPR000595">
    <property type="entry name" value="cNMP-bd_dom"/>
</dbReference>
<dbReference type="STRING" id="927665.HMPREF1535_04734"/>
<feature type="domain" description="Cyclic nucleotide-binding" evidence="1">
    <location>
        <begin position="12"/>
        <end position="117"/>
    </location>
</feature>
<comment type="caution">
    <text evidence="2">The sequence shown here is derived from an EMBL/GenBank/DDBJ whole genome shotgun (WGS) entry which is preliminary data.</text>
</comment>
<evidence type="ECO:0000313" key="3">
    <source>
        <dbReference type="Proteomes" id="UP000033047"/>
    </source>
</evidence>
<reference evidence="2 3" key="1">
    <citation type="submission" date="2013-04" db="EMBL/GenBank/DDBJ databases">
        <title>The Genome Sequence of Parabacteroides goldsteinii DSM 19448.</title>
        <authorList>
            <consortium name="The Broad Institute Genomics Platform"/>
            <person name="Earl A."/>
            <person name="Ward D."/>
            <person name="Feldgarden M."/>
            <person name="Gevers D."/>
            <person name="Martens E."/>
            <person name="Sakamoto M."/>
            <person name="Benno Y."/>
            <person name="Song Y."/>
            <person name="Liu C."/>
            <person name="Lee J."/>
            <person name="Bolanos M."/>
            <person name="Vaisanen M.L."/>
            <person name="Finegold S.M."/>
            <person name="Walker B."/>
            <person name="Young S."/>
            <person name="Zeng Q."/>
            <person name="Gargeya S."/>
            <person name="Fitzgerald M."/>
            <person name="Haas B."/>
            <person name="Abouelleil A."/>
            <person name="Allen A.W."/>
            <person name="Alvarado L."/>
            <person name="Arachchi H.M."/>
            <person name="Berlin A.M."/>
            <person name="Chapman S.B."/>
            <person name="Gainer-Dewar J."/>
            <person name="Goldberg J."/>
            <person name="Griggs A."/>
            <person name="Gujja S."/>
            <person name="Hansen M."/>
            <person name="Howarth C."/>
            <person name="Imamovic A."/>
            <person name="Ireland A."/>
            <person name="Larimer J."/>
            <person name="McCowan C."/>
            <person name="Murphy C."/>
            <person name="Pearson M."/>
            <person name="Poon T.W."/>
            <person name="Priest M."/>
            <person name="Roberts A."/>
            <person name="Saif S."/>
            <person name="Shea T."/>
            <person name="Sisk P."/>
            <person name="Sykes S."/>
            <person name="Wortman J."/>
            <person name="Nusbaum C."/>
            <person name="Birren B."/>
        </authorList>
    </citation>
    <scope>NUCLEOTIDE SEQUENCE [LARGE SCALE GENOMIC DNA]</scope>
    <source>
        <strain evidence="2 3">DSM 19448</strain>
    </source>
</reference>
<dbReference type="Proteomes" id="UP000033047">
    <property type="component" value="Unassembled WGS sequence"/>
</dbReference>
<dbReference type="SUPFAM" id="SSF51206">
    <property type="entry name" value="cAMP-binding domain-like"/>
    <property type="match status" value="1"/>
</dbReference>
<dbReference type="PROSITE" id="PS50042">
    <property type="entry name" value="CNMP_BINDING_3"/>
    <property type="match status" value="1"/>
</dbReference>
<dbReference type="InterPro" id="IPR014710">
    <property type="entry name" value="RmlC-like_jellyroll"/>
</dbReference>
<name>A0A0F5IP25_9BACT</name>
<evidence type="ECO:0000259" key="1">
    <source>
        <dbReference type="PROSITE" id="PS50042"/>
    </source>
</evidence>
<dbReference type="Pfam" id="PF00027">
    <property type="entry name" value="cNMP_binding"/>
    <property type="match status" value="1"/>
</dbReference>
<dbReference type="AlphaFoldDB" id="A0A0F5IP25"/>
<gene>
    <name evidence="2" type="ORF">HMPREF1535_04734</name>
</gene>
<dbReference type="HOGENOM" id="CLU_075053_9_2_10"/>
<accession>A0A0F5IP25</accession>
<dbReference type="RefSeq" id="WP_010800375.1">
    <property type="nucleotide sequence ID" value="NZ_KQ033914.1"/>
</dbReference>
<dbReference type="CDD" id="cd00038">
    <property type="entry name" value="CAP_ED"/>
    <property type="match status" value="1"/>
</dbReference>
<sequence length="189" mass="21849">MILENILINEVGLSSDLYGRLIDTCDKVFLKRKDYLLHQGQICRFIGFVESGVLRSYIEKEGDDYISDFYFEGSFITSYRSFLTKEASVGSIQALEDSVIYCLSKTNYDQLLQASNEWYKLGKYIADTLFIKKCRKETSLLMDNALDRYKLLLQTYPNIEQHVSQYHIASYLGIKPESLSRLKSLNIGQ</sequence>
<dbReference type="Gene3D" id="2.60.120.10">
    <property type="entry name" value="Jelly Rolls"/>
    <property type="match status" value="1"/>
</dbReference>
<protein>
    <recommendedName>
        <fullName evidence="1">Cyclic nucleotide-binding domain-containing protein</fullName>
    </recommendedName>
</protein>
<dbReference type="InterPro" id="IPR018490">
    <property type="entry name" value="cNMP-bd_dom_sf"/>
</dbReference>